<keyword evidence="3" id="KW-0521">NADP</keyword>
<keyword evidence="7" id="KW-1185">Reference proteome</keyword>
<dbReference type="GO" id="GO:0050038">
    <property type="term" value="F:L-xylulose reductase (NADPH) activity"/>
    <property type="evidence" value="ECO:0007669"/>
    <property type="project" value="TreeGrafter"/>
</dbReference>
<evidence type="ECO:0000256" key="3">
    <source>
        <dbReference type="ARBA" id="ARBA00022857"/>
    </source>
</evidence>
<dbReference type="GO" id="GO:0006629">
    <property type="term" value="P:lipid metabolic process"/>
    <property type="evidence" value="ECO:0007669"/>
    <property type="project" value="UniProtKB-ARBA"/>
</dbReference>
<dbReference type="EMBL" id="JACKWZ010000005">
    <property type="protein sequence ID" value="KAF9424033.1"/>
    <property type="molecule type" value="Genomic_DNA"/>
</dbReference>
<reference evidence="6" key="1">
    <citation type="submission" date="2020-08" db="EMBL/GenBank/DDBJ databases">
        <title>Spodoptera exigua strain:BAW_Kor-Di-RS1 Genome sequencing and assembly.</title>
        <authorList>
            <person name="Kim J."/>
            <person name="Nam H.Y."/>
            <person name="Kwon M."/>
            <person name="Choi J.H."/>
            <person name="Cho S.R."/>
            <person name="Kim G.-H."/>
        </authorList>
    </citation>
    <scope>NUCLEOTIDE SEQUENCE</scope>
    <source>
        <strain evidence="6">BAW_Kor-Di-RS1</strain>
        <tissue evidence="6">Whole-body</tissue>
    </source>
</reference>
<evidence type="ECO:0000256" key="1">
    <source>
        <dbReference type="ARBA" id="ARBA00006484"/>
    </source>
</evidence>
<comment type="subunit">
    <text evidence="2">Homotetramer.</text>
</comment>
<dbReference type="Gene3D" id="3.40.50.720">
    <property type="entry name" value="NAD(P)-binding Rossmann-like Domain"/>
    <property type="match status" value="2"/>
</dbReference>
<dbReference type="InterPro" id="IPR020904">
    <property type="entry name" value="Sc_DH/Rdtase_CS"/>
</dbReference>
<dbReference type="PRINTS" id="PR00081">
    <property type="entry name" value="GDHRDH"/>
</dbReference>
<keyword evidence="4" id="KW-0560">Oxidoreductase</keyword>
<dbReference type="InterPro" id="IPR036291">
    <property type="entry name" value="NAD(P)-bd_dom_sf"/>
</dbReference>
<dbReference type="SMART" id="SM00822">
    <property type="entry name" value="PKS_KR"/>
    <property type="match status" value="1"/>
</dbReference>
<sequence length="473" mass="50852">MRKRILVTGAGQGIGRGIAVELWRAGANIVALSRTRSHLESLQIEYPSIDIVDVDIADWDKTREVVESLGHFDALVNNAAVAVCEPFLDCSPSDFDKMFNINVKAVLNISQIVARKMVENKTHGAIVNISSQASKAALKDHAIYCASKAALDALTRSMALELGPYGIRVNTVNPTVIMTEMAKVGWSDPDKAKDMLAKIPLGRFGEVSEVVNAVVFLLSERSSMINGVQLPIDGGKRILVTGGCQGIGRGIALELWRQGANIVVLSNQPDNLGNVKKEYPSIETVCVDLADWDKTREAIKSLGVFDGLVNNAGIAITEPFLECSPDSFDRTMAVNVKSILNVSQIVAKKMIDNKIKGSIVNISSQASQAALMDHTAYCASKSAVDSLTRVMALELGPHGIRVNSVNPTVIMTDMGRKVWLSDPLKSQGMLSKIPLGRFGEVHEVVNTVLFLLSDGASMITGVQLPVDGGFLAT</sequence>
<dbReference type="InterPro" id="IPR002347">
    <property type="entry name" value="SDR_fam"/>
</dbReference>
<dbReference type="FunFam" id="3.40.50.720:FF:000214">
    <property type="entry name" value="L-xylulose reductase"/>
    <property type="match status" value="2"/>
</dbReference>
<feature type="domain" description="Ketoreductase" evidence="5">
    <location>
        <begin position="3"/>
        <end position="175"/>
    </location>
</feature>
<organism evidence="6 7">
    <name type="scientific">Spodoptera exigua</name>
    <name type="common">Beet armyworm</name>
    <name type="synonym">Noctua fulgens</name>
    <dbReference type="NCBI Taxonomy" id="7107"/>
    <lineage>
        <taxon>Eukaryota</taxon>
        <taxon>Metazoa</taxon>
        <taxon>Ecdysozoa</taxon>
        <taxon>Arthropoda</taxon>
        <taxon>Hexapoda</taxon>
        <taxon>Insecta</taxon>
        <taxon>Pterygota</taxon>
        <taxon>Neoptera</taxon>
        <taxon>Endopterygota</taxon>
        <taxon>Lepidoptera</taxon>
        <taxon>Glossata</taxon>
        <taxon>Ditrysia</taxon>
        <taxon>Noctuoidea</taxon>
        <taxon>Noctuidae</taxon>
        <taxon>Amphipyrinae</taxon>
        <taxon>Spodoptera</taxon>
    </lineage>
</organism>
<dbReference type="GO" id="GO:0006006">
    <property type="term" value="P:glucose metabolic process"/>
    <property type="evidence" value="ECO:0007669"/>
    <property type="project" value="TreeGrafter"/>
</dbReference>
<evidence type="ECO:0000313" key="6">
    <source>
        <dbReference type="EMBL" id="KAF9424033.1"/>
    </source>
</evidence>
<evidence type="ECO:0000256" key="2">
    <source>
        <dbReference type="ARBA" id="ARBA00011881"/>
    </source>
</evidence>
<comment type="caution">
    <text evidence="6">The sequence shown here is derived from an EMBL/GenBank/DDBJ whole genome shotgun (WGS) entry which is preliminary data.</text>
</comment>
<protein>
    <recommendedName>
        <fullName evidence="5">Ketoreductase domain-containing protein</fullName>
    </recommendedName>
</protein>
<dbReference type="InterPro" id="IPR057326">
    <property type="entry name" value="KR_dom"/>
</dbReference>
<dbReference type="PANTHER" id="PTHR44252">
    <property type="entry name" value="D-ERYTHRULOSE REDUCTASE"/>
    <property type="match status" value="1"/>
</dbReference>
<dbReference type="Pfam" id="PF13561">
    <property type="entry name" value="adh_short_C2"/>
    <property type="match status" value="2"/>
</dbReference>
<dbReference type="InterPro" id="IPR051737">
    <property type="entry name" value="L-xylulose/Carbonyl_redctase"/>
</dbReference>
<dbReference type="PRINTS" id="PR00080">
    <property type="entry name" value="SDRFAMILY"/>
</dbReference>
<dbReference type="GO" id="GO:0004090">
    <property type="term" value="F:carbonyl reductase (NADPH) activity"/>
    <property type="evidence" value="ECO:0007669"/>
    <property type="project" value="TreeGrafter"/>
</dbReference>
<dbReference type="PROSITE" id="PS00061">
    <property type="entry name" value="ADH_SHORT"/>
    <property type="match status" value="2"/>
</dbReference>
<name>A0A835GR60_SPOEX</name>
<dbReference type="GO" id="GO:0005997">
    <property type="term" value="P:xylulose metabolic process"/>
    <property type="evidence" value="ECO:0007669"/>
    <property type="project" value="TreeGrafter"/>
</dbReference>
<evidence type="ECO:0000256" key="4">
    <source>
        <dbReference type="ARBA" id="ARBA00023002"/>
    </source>
</evidence>
<dbReference type="PANTHER" id="PTHR44252:SF3">
    <property type="entry name" value="D-ERYTHRULOSE REDUCTASE-RELATED"/>
    <property type="match status" value="1"/>
</dbReference>
<dbReference type="SUPFAM" id="SSF51735">
    <property type="entry name" value="NAD(P)-binding Rossmann-fold domains"/>
    <property type="match status" value="2"/>
</dbReference>
<gene>
    <name evidence="6" type="ORF">HW555_000742</name>
</gene>
<dbReference type="Proteomes" id="UP000648187">
    <property type="component" value="Unassembled WGS sequence"/>
</dbReference>
<evidence type="ECO:0000259" key="5">
    <source>
        <dbReference type="SMART" id="SM00822"/>
    </source>
</evidence>
<dbReference type="AlphaFoldDB" id="A0A835GR60"/>
<comment type="similarity">
    <text evidence="1">Belongs to the short-chain dehydrogenases/reductases (SDR) family.</text>
</comment>
<evidence type="ECO:0000313" key="7">
    <source>
        <dbReference type="Proteomes" id="UP000648187"/>
    </source>
</evidence>
<proteinExistence type="inferred from homology"/>
<accession>A0A835GR60</accession>